<dbReference type="Pfam" id="PF00288">
    <property type="entry name" value="GHMP_kinases_N"/>
    <property type="match status" value="1"/>
</dbReference>
<dbReference type="Gene3D" id="3.30.70.890">
    <property type="entry name" value="GHMP kinase, C-terminal domain"/>
    <property type="match status" value="1"/>
</dbReference>
<dbReference type="VEuPathDB" id="PlasmoDB:PCOAH_00031480"/>
<dbReference type="OrthoDB" id="3191556at2759"/>
<feature type="domain" description="GHMP kinase N-terminal" evidence="6">
    <location>
        <begin position="232"/>
        <end position="293"/>
    </location>
</feature>
<gene>
    <name evidence="7" type="ORF">PCOAH_00031480</name>
</gene>
<keyword evidence="1" id="KW-0808">Transferase</keyword>
<dbReference type="InterPro" id="IPR036554">
    <property type="entry name" value="GHMP_kinase_C_sf"/>
</dbReference>
<dbReference type="PANTHER" id="PTHR43527:SF2">
    <property type="entry name" value="4-DIPHOSPHOCYTIDYL-2-C-METHYL-D-ERYTHRITOL KINASE, CHLOROPLASTIC"/>
    <property type="match status" value="1"/>
</dbReference>
<evidence type="ECO:0000313" key="7">
    <source>
        <dbReference type="EMBL" id="ANQ08822.1"/>
    </source>
</evidence>
<dbReference type="EMBL" id="CP016248">
    <property type="protein sequence ID" value="ANQ08822.1"/>
    <property type="molecule type" value="Genomic_DNA"/>
</dbReference>
<feature type="chain" id="PRO_5008521470" evidence="5">
    <location>
        <begin position="25"/>
        <end position="509"/>
    </location>
</feature>
<reference evidence="8" key="1">
    <citation type="submission" date="2016-06" db="EMBL/GenBank/DDBJ databases">
        <title>First high quality genome sequence of Plasmodium coatneyi using continuous long reads from single molecule, real-time sequencing.</title>
        <authorList>
            <person name="Chien J.-T."/>
            <person name="Pakala S.B."/>
            <person name="Geraldo J.A."/>
            <person name="Lapp S.A."/>
            <person name="Barnwell J.W."/>
            <person name="Kissinger J.C."/>
            <person name="Galinski M.R."/>
            <person name="Humphrey J.C."/>
        </authorList>
    </citation>
    <scope>NUCLEOTIDE SEQUENCE [LARGE SCALE GENOMIC DNA]</scope>
    <source>
        <strain evidence="8">Hackeri</strain>
    </source>
</reference>
<sequence>MKYYFKVKGVLLLLVCLLHTTVESKNVLADKRQIVRKRYKQLRGVSLHFLHSTPCNNVASEKHAIGRVWSSTKLCNRAKCSRKKHIMNIKSGGGSLQSDSEDAFQRGNIICNKKMKLIIQQLNRSKWYDFKCFSPAKVNLFLRLKERKETHNELSTLMHTINLGDDIFVTALSKDDQRKLTELLYPCQSGDFLTIEKEEEYEGENKNEEMNQAGKDEDRRYYYNHYPLNDDNIIAKVLRRYREELDIRDDVKFLVHIVKRIPIFSGVGGGSSNGASVFHFLEEYYYKYLKTNHLRNEFLKTIGSDISFFRSSGFAYCTGKGNDVIDLSDAQATISGRRIYIFQIGEGLSSKLVYQNVDYNQIVQYNPITLLKQFLVSTERCNSLKQVEEAESSYLKQFVPLDGKSQTNSFINDLEHSAFILLNKVKCLKDLLLNQNIFDAVTMSGSGSSLFALTKKNMSLDEEKMHVKKLIKQVQEKLGIPVKVYLCSALRKTDDDLWYKPGEFAERLS</sequence>
<organism evidence="7 8">
    <name type="scientific">Plasmodium coatneyi</name>
    <dbReference type="NCBI Taxonomy" id="208452"/>
    <lineage>
        <taxon>Eukaryota</taxon>
        <taxon>Sar</taxon>
        <taxon>Alveolata</taxon>
        <taxon>Apicomplexa</taxon>
        <taxon>Aconoidasida</taxon>
        <taxon>Haemosporida</taxon>
        <taxon>Plasmodiidae</taxon>
        <taxon>Plasmodium</taxon>
    </lineage>
</organism>
<protein>
    <submittedName>
        <fullName evidence="7">4-diphosphocytidyl-2c-methyl-D-erythritol kinase (CMK)</fullName>
    </submittedName>
</protein>
<dbReference type="InterPro" id="IPR020568">
    <property type="entry name" value="Ribosomal_Su5_D2-typ_SF"/>
</dbReference>
<feature type="signal peptide" evidence="5">
    <location>
        <begin position="1"/>
        <end position="24"/>
    </location>
</feature>
<evidence type="ECO:0000313" key="8">
    <source>
        <dbReference type="Proteomes" id="UP000092716"/>
    </source>
</evidence>
<keyword evidence="4" id="KW-0067">ATP-binding</keyword>
<evidence type="ECO:0000256" key="4">
    <source>
        <dbReference type="ARBA" id="ARBA00022840"/>
    </source>
</evidence>
<evidence type="ECO:0000256" key="1">
    <source>
        <dbReference type="ARBA" id="ARBA00022679"/>
    </source>
</evidence>
<dbReference type="PANTHER" id="PTHR43527">
    <property type="entry name" value="4-DIPHOSPHOCYTIDYL-2-C-METHYL-D-ERYTHRITOL KINASE, CHLOROPLASTIC"/>
    <property type="match status" value="1"/>
</dbReference>
<evidence type="ECO:0000259" key="6">
    <source>
        <dbReference type="Pfam" id="PF00288"/>
    </source>
</evidence>
<dbReference type="Proteomes" id="UP000092716">
    <property type="component" value="Chromosome 10"/>
</dbReference>
<dbReference type="SUPFAM" id="SSF55060">
    <property type="entry name" value="GHMP Kinase, C-terminal domain"/>
    <property type="match status" value="1"/>
</dbReference>
<keyword evidence="3 7" id="KW-0418">Kinase</keyword>
<dbReference type="Gene3D" id="3.30.230.10">
    <property type="match status" value="1"/>
</dbReference>
<evidence type="ECO:0000256" key="5">
    <source>
        <dbReference type="SAM" id="SignalP"/>
    </source>
</evidence>
<accession>A0A1B1E1A7</accession>
<dbReference type="GeneID" id="30909879"/>
<dbReference type="InterPro" id="IPR014721">
    <property type="entry name" value="Ribsml_uS5_D2-typ_fold_subgr"/>
</dbReference>
<dbReference type="SUPFAM" id="SSF54211">
    <property type="entry name" value="Ribosomal protein S5 domain 2-like"/>
    <property type="match status" value="1"/>
</dbReference>
<keyword evidence="8" id="KW-1185">Reference proteome</keyword>
<dbReference type="GO" id="GO:0050515">
    <property type="term" value="F:4-(cytidine 5'-diphospho)-2-C-methyl-D-erythritol kinase activity"/>
    <property type="evidence" value="ECO:0007669"/>
    <property type="project" value="TreeGrafter"/>
</dbReference>
<keyword evidence="2" id="KW-0547">Nucleotide-binding</keyword>
<name>A0A1B1E1A7_9APIC</name>
<dbReference type="RefSeq" id="XP_019915517.1">
    <property type="nucleotide sequence ID" value="XM_020059948.1"/>
</dbReference>
<dbReference type="AlphaFoldDB" id="A0A1B1E1A7"/>
<evidence type="ECO:0000256" key="2">
    <source>
        <dbReference type="ARBA" id="ARBA00022741"/>
    </source>
</evidence>
<proteinExistence type="predicted"/>
<dbReference type="InterPro" id="IPR006204">
    <property type="entry name" value="GHMP_kinase_N_dom"/>
</dbReference>
<dbReference type="GO" id="GO:0005524">
    <property type="term" value="F:ATP binding"/>
    <property type="evidence" value="ECO:0007669"/>
    <property type="project" value="UniProtKB-KW"/>
</dbReference>
<keyword evidence="5" id="KW-0732">Signal</keyword>
<dbReference type="KEGG" id="pcot:PCOAH_00031480"/>
<evidence type="ECO:0000256" key="3">
    <source>
        <dbReference type="ARBA" id="ARBA00022777"/>
    </source>
</evidence>